<dbReference type="Pfam" id="PF04545">
    <property type="entry name" value="Sigma70_r4"/>
    <property type="match status" value="1"/>
</dbReference>
<dbReference type="InterPro" id="IPR036388">
    <property type="entry name" value="WH-like_DNA-bd_sf"/>
</dbReference>
<feature type="domain" description="RNA polymerase sigma-70 region 4" evidence="7">
    <location>
        <begin position="139"/>
        <end position="187"/>
    </location>
</feature>
<evidence type="ECO:0000256" key="2">
    <source>
        <dbReference type="ARBA" id="ARBA00023015"/>
    </source>
</evidence>
<dbReference type="EMBL" id="JAJNNZ010000010">
    <property type="protein sequence ID" value="MCJ2377798.1"/>
    <property type="molecule type" value="Genomic_DNA"/>
</dbReference>
<keyword evidence="9" id="KW-1185">Reference proteome</keyword>
<keyword evidence="5" id="KW-0804">Transcription</keyword>
<keyword evidence="2" id="KW-0805">Transcription regulation</keyword>
<organism evidence="8 9">
    <name type="scientific">Vibrio gelatinilyticus</name>
    <dbReference type="NCBI Taxonomy" id="2893468"/>
    <lineage>
        <taxon>Bacteria</taxon>
        <taxon>Pseudomonadati</taxon>
        <taxon>Pseudomonadota</taxon>
        <taxon>Gammaproteobacteria</taxon>
        <taxon>Vibrionales</taxon>
        <taxon>Vibrionaceae</taxon>
        <taxon>Vibrio</taxon>
    </lineage>
</organism>
<dbReference type="SUPFAM" id="SSF88946">
    <property type="entry name" value="Sigma2 domain of RNA polymerase sigma factors"/>
    <property type="match status" value="1"/>
</dbReference>
<evidence type="ECO:0000259" key="7">
    <source>
        <dbReference type="Pfam" id="PF04545"/>
    </source>
</evidence>
<dbReference type="InterPro" id="IPR013324">
    <property type="entry name" value="RNA_pol_sigma_r3/r4-like"/>
</dbReference>
<dbReference type="GO" id="GO:0006352">
    <property type="term" value="P:DNA-templated transcription initiation"/>
    <property type="evidence" value="ECO:0007669"/>
    <property type="project" value="InterPro"/>
</dbReference>
<gene>
    <name evidence="8" type="ORF">LNL84_13255</name>
</gene>
<keyword evidence="3" id="KW-0731">Sigma factor</keyword>
<evidence type="ECO:0000313" key="8">
    <source>
        <dbReference type="EMBL" id="MCJ2377798.1"/>
    </source>
</evidence>
<dbReference type="RefSeq" id="WP_244358047.1">
    <property type="nucleotide sequence ID" value="NZ_JAJNNZ010000010.1"/>
</dbReference>
<sequence>MTSTSVDSRTKQQWQALMERVKQRDRKAFEEIFVYYSPRLKQFTFKHMGNEQVALELVQEAMSVVWQKAHLFNGEKSSLSTWIYTVARNLCFDLMRKQKGKELHVHSEDIWPGDFCPPDFVEHYSPELDRLKLQVVKFLDTLPEPQKQVVQAVYLDDMPQMQVAEMLNVPLGTVKSRLRLAVEKLRHTMGEEL</sequence>
<name>A0A9X1WEL5_9VIBR</name>
<dbReference type="InterPro" id="IPR013325">
    <property type="entry name" value="RNA_pol_sigma_r2"/>
</dbReference>
<proteinExistence type="inferred from homology"/>
<dbReference type="InterPro" id="IPR007627">
    <property type="entry name" value="RNA_pol_sigma70_r2"/>
</dbReference>
<evidence type="ECO:0000259" key="6">
    <source>
        <dbReference type="Pfam" id="PF04542"/>
    </source>
</evidence>
<dbReference type="NCBIfam" id="TIGR02937">
    <property type="entry name" value="sigma70-ECF"/>
    <property type="match status" value="1"/>
</dbReference>
<accession>A0A9X1WEL5</accession>
<comment type="similarity">
    <text evidence="1">Belongs to the sigma-70 factor family. ECF subfamily.</text>
</comment>
<evidence type="ECO:0000256" key="1">
    <source>
        <dbReference type="ARBA" id="ARBA00010641"/>
    </source>
</evidence>
<evidence type="ECO:0000256" key="4">
    <source>
        <dbReference type="ARBA" id="ARBA00023125"/>
    </source>
</evidence>
<dbReference type="Pfam" id="PF04542">
    <property type="entry name" value="Sigma70_r2"/>
    <property type="match status" value="1"/>
</dbReference>
<evidence type="ECO:0000256" key="3">
    <source>
        <dbReference type="ARBA" id="ARBA00023082"/>
    </source>
</evidence>
<dbReference type="InterPro" id="IPR007630">
    <property type="entry name" value="RNA_pol_sigma70_r4"/>
</dbReference>
<dbReference type="PANTHER" id="PTHR43133">
    <property type="entry name" value="RNA POLYMERASE ECF-TYPE SIGMA FACTO"/>
    <property type="match status" value="1"/>
</dbReference>
<dbReference type="CDD" id="cd06171">
    <property type="entry name" value="Sigma70_r4"/>
    <property type="match status" value="1"/>
</dbReference>
<dbReference type="Gene3D" id="1.10.10.10">
    <property type="entry name" value="Winged helix-like DNA-binding domain superfamily/Winged helix DNA-binding domain"/>
    <property type="match status" value="1"/>
</dbReference>
<dbReference type="Proteomes" id="UP001139488">
    <property type="component" value="Unassembled WGS sequence"/>
</dbReference>
<dbReference type="PANTHER" id="PTHR43133:SF62">
    <property type="entry name" value="RNA POLYMERASE SIGMA FACTOR SIGZ"/>
    <property type="match status" value="1"/>
</dbReference>
<comment type="caution">
    <text evidence="8">The sequence shown here is derived from an EMBL/GenBank/DDBJ whole genome shotgun (WGS) entry which is preliminary data.</text>
</comment>
<feature type="domain" description="RNA polymerase sigma-70 region 2" evidence="6">
    <location>
        <begin position="34"/>
        <end position="99"/>
    </location>
</feature>
<dbReference type="InterPro" id="IPR014284">
    <property type="entry name" value="RNA_pol_sigma-70_dom"/>
</dbReference>
<dbReference type="GO" id="GO:0003677">
    <property type="term" value="F:DNA binding"/>
    <property type="evidence" value="ECO:0007669"/>
    <property type="project" value="UniProtKB-KW"/>
</dbReference>
<evidence type="ECO:0000313" key="9">
    <source>
        <dbReference type="Proteomes" id="UP001139488"/>
    </source>
</evidence>
<dbReference type="AlphaFoldDB" id="A0A9X1WEL5"/>
<dbReference type="InterPro" id="IPR039425">
    <property type="entry name" value="RNA_pol_sigma-70-like"/>
</dbReference>
<dbReference type="SUPFAM" id="SSF88659">
    <property type="entry name" value="Sigma3 and sigma4 domains of RNA polymerase sigma factors"/>
    <property type="match status" value="1"/>
</dbReference>
<evidence type="ECO:0000256" key="5">
    <source>
        <dbReference type="ARBA" id="ARBA00023163"/>
    </source>
</evidence>
<keyword evidence="4" id="KW-0238">DNA-binding</keyword>
<protein>
    <submittedName>
        <fullName evidence="8">Sigma-70 family RNA polymerase sigma factor</fullName>
    </submittedName>
</protein>
<reference evidence="8" key="1">
    <citation type="submission" date="2021-11" db="EMBL/GenBank/DDBJ databases">
        <title>Vibrio ZSDE26 sp. nov. and Vibrio ZSDZ34 sp. nov., isolated from coastal seawater in Qingdao.</title>
        <authorList>
            <person name="Zhang P."/>
        </authorList>
    </citation>
    <scope>NUCLEOTIDE SEQUENCE</scope>
    <source>
        <strain evidence="8">ZSDZ34</strain>
    </source>
</reference>
<dbReference type="GO" id="GO:0016987">
    <property type="term" value="F:sigma factor activity"/>
    <property type="evidence" value="ECO:0007669"/>
    <property type="project" value="UniProtKB-KW"/>
</dbReference>
<dbReference type="Gene3D" id="1.10.1740.10">
    <property type="match status" value="1"/>
</dbReference>